<dbReference type="Proteomes" id="UP001372834">
    <property type="component" value="Unassembled WGS sequence"/>
</dbReference>
<reference evidence="2 3" key="1">
    <citation type="submission" date="2023-10" db="EMBL/GenBank/DDBJ databases">
        <title>Genomes of two closely related lineages of the louse Polyplax serrata with different host specificities.</title>
        <authorList>
            <person name="Martinu J."/>
            <person name="Tarabai H."/>
            <person name="Stefka J."/>
            <person name="Hypsa V."/>
        </authorList>
    </citation>
    <scope>NUCLEOTIDE SEQUENCE [LARGE SCALE GENOMIC DNA]</scope>
    <source>
        <strain evidence="2">HR10_N</strain>
    </source>
</reference>
<dbReference type="EMBL" id="JAWJWE010000002">
    <property type="protein sequence ID" value="KAK6643452.1"/>
    <property type="molecule type" value="Genomic_DNA"/>
</dbReference>
<evidence type="ECO:0000313" key="3">
    <source>
        <dbReference type="Proteomes" id="UP001372834"/>
    </source>
</evidence>
<comment type="caution">
    <text evidence="2">The sequence shown here is derived from an EMBL/GenBank/DDBJ whole genome shotgun (WGS) entry which is preliminary data.</text>
</comment>
<gene>
    <name evidence="2" type="ORF">RUM43_004957</name>
</gene>
<feature type="region of interest" description="Disordered" evidence="1">
    <location>
        <begin position="1"/>
        <end position="25"/>
    </location>
</feature>
<evidence type="ECO:0000256" key="1">
    <source>
        <dbReference type="SAM" id="MobiDB-lite"/>
    </source>
</evidence>
<organism evidence="2 3">
    <name type="scientific">Polyplax serrata</name>
    <name type="common">Common mouse louse</name>
    <dbReference type="NCBI Taxonomy" id="468196"/>
    <lineage>
        <taxon>Eukaryota</taxon>
        <taxon>Metazoa</taxon>
        <taxon>Ecdysozoa</taxon>
        <taxon>Arthropoda</taxon>
        <taxon>Hexapoda</taxon>
        <taxon>Insecta</taxon>
        <taxon>Pterygota</taxon>
        <taxon>Neoptera</taxon>
        <taxon>Paraneoptera</taxon>
        <taxon>Psocodea</taxon>
        <taxon>Troctomorpha</taxon>
        <taxon>Phthiraptera</taxon>
        <taxon>Anoplura</taxon>
        <taxon>Polyplacidae</taxon>
        <taxon>Polyplax</taxon>
    </lineage>
</organism>
<protein>
    <submittedName>
        <fullName evidence="2">Uncharacterized protein</fullName>
    </submittedName>
</protein>
<dbReference type="AlphaFoldDB" id="A0AAN8XQV2"/>
<sequence>MTSPGTEKNGKAMGRKERERERENEERLLNGVAEKVLGLRLTFWICCGSFIGAKGGILGYHRKEEGWAIRVGPLLVTAADSAAAAASAVAVSPAFLKNFCPPNRLGRST</sequence>
<feature type="compositionally biased region" description="Basic and acidic residues" evidence="1">
    <location>
        <begin position="8"/>
        <end position="25"/>
    </location>
</feature>
<proteinExistence type="predicted"/>
<evidence type="ECO:0000313" key="2">
    <source>
        <dbReference type="EMBL" id="KAK6643452.1"/>
    </source>
</evidence>
<name>A0AAN8XQV2_POLSC</name>
<accession>A0AAN8XQV2</accession>